<organism evidence="1 2">
    <name type="scientific">Streptoalloteichus hindustanus</name>
    <dbReference type="NCBI Taxonomy" id="2017"/>
    <lineage>
        <taxon>Bacteria</taxon>
        <taxon>Bacillati</taxon>
        <taxon>Actinomycetota</taxon>
        <taxon>Actinomycetes</taxon>
        <taxon>Pseudonocardiales</taxon>
        <taxon>Pseudonocardiaceae</taxon>
        <taxon>Streptoalloteichus</taxon>
    </lineage>
</organism>
<gene>
    <name evidence="1" type="ORF">SAMN05444320_104555</name>
</gene>
<dbReference type="RefSeq" id="WP_234995743.1">
    <property type="nucleotide sequence ID" value="NZ_FQVN01000004.1"/>
</dbReference>
<name>A0A1M5DQ58_STRHI</name>
<protein>
    <submittedName>
        <fullName evidence="1">Uncharacterized protein</fullName>
    </submittedName>
</protein>
<evidence type="ECO:0000313" key="1">
    <source>
        <dbReference type="EMBL" id="SHF69045.1"/>
    </source>
</evidence>
<evidence type="ECO:0000313" key="2">
    <source>
        <dbReference type="Proteomes" id="UP000184501"/>
    </source>
</evidence>
<sequence length="50" mass="5760">MTYIAQGWKVTDPQALADIGPVPDHETLIEIPEDVLKMYVRRYQEQEGQS</sequence>
<proteinExistence type="predicted"/>
<dbReference type="Proteomes" id="UP000184501">
    <property type="component" value="Unassembled WGS sequence"/>
</dbReference>
<keyword evidence="2" id="KW-1185">Reference proteome</keyword>
<dbReference type="AlphaFoldDB" id="A0A1M5DQ58"/>
<dbReference type="STRING" id="2017.SAMN05444320_104555"/>
<accession>A0A1M5DQ58</accession>
<dbReference type="EMBL" id="FQVN01000004">
    <property type="protein sequence ID" value="SHF69045.1"/>
    <property type="molecule type" value="Genomic_DNA"/>
</dbReference>
<reference evidence="1 2" key="1">
    <citation type="submission" date="2016-11" db="EMBL/GenBank/DDBJ databases">
        <authorList>
            <person name="Jaros S."/>
            <person name="Januszkiewicz K."/>
            <person name="Wedrychowicz H."/>
        </authorList>
    </citation>
    <scope>NUCLEOTIDE SEQUENCE [LARGE SCALE GENOMIC DNA]</scope>
    <source>
        <strain evidence="1 2">DSM 44523</strain>
    </source>
</reference>